<dbReference type="AlphaFoldDB" id="A0A645EI09"/>
<name>A0A645EI09_9ZZZZ</name>
<evidence type="ECO:0000256" key="1">
    <source>
        <dbReference type="SAM" id="Phobius"/>
    </source>
</evidence>
<keyword evidence="1" id="KW-0472">Membrane</keyword>
<keyword evidence="1" id="KW-0812">Transmembrane</keyword>
<feature type="transmembrane region" description="Helical" evidence="1">
    <location>
        <begin position="58"/>
        <end position="75"/>
    </location>
</feature>
<reference evidence="2" key="1">
    <citation type="submission" date="2019-08" db="EMBL/GenBank/DDBJ databases">
        <authorList>
            <person name="Kucharzyk K."/>
            <person name="Murdoch R.W."/>
            <person name="Higgins S."/>
            <person name="Loffler F."/>
        </authorList>
    </citation>
    <scope>NUCLEOTIDE SEQUENCE</scope>
</reference>
<dbReference type="EMBL" id="VSSQ01046988">
    <property type="protein sequence ID" value="MPN00960.1"/>
    <property type="molecule type" value="Genomic_DNA"/>
</dbReference>
<accession>A0A645EI09</accession>
<protein>
    <submittedName>
        <fullName evidence="2">Uncharacterized protein</fullName>
    </submittedName>
</protein>
<gene>
    <name evidence="2" type="ORF">SDC9_148158</name>
</gene>
<comment type="caution">
    <text evidence="2">The sequence shown here is derived from an EMBL/GenBank/DDBJ whole genome shotgun (WGS) entry which is preliminary data.</text>
</comment>
<evidence type="ECO:0000313" key="2">
    <source>
        <dbReference type="EMBL" id="MPN00960.1"/>
    </source>
</evidence>
<organism evidence="2">
    <name type="scientific">bioreactor metagenome</name>
    <dbReference type="NCBI Taxonomy" id="1076179"/>
    <lineage>
        <taxon>unclassified sequences</taxon>
        <taxon>metagenomes</taxon>
        <taxon>ecological metagenomes</taxon>
    </lineage>
</organism>
<sequence length="106" mass="11979">MHQLGIVIESIAERLISHHIPGKAVNAAAGYLQGKIPLLVQLHIIPPIPWYSSRIGRIQILFFYPIPVITGFHGIFQYVRMIIAVLFELLHFAIIIAYDNKLLILA</sequence>
<feature type="transmembrane region" description="Helical" evidence="1">
    <location>
        <begin position="81"/>
        <end position="98"/>
    </location>
</feature>
<proteinExistence type="predicted"/>
<keyword evidence="1" id="KW-1133">Transmembrane helix</keyword>